<reference evidence="1 2" key="1">
    <citation type="submission" date="2018-01" db="EMBL/GenBank/DDBJ databases">
        <authorList>
            <person name="Gaut B.S."/>
            <person name="Morton B.R."/>
            <person name="Clegg M.T."/>
            <person name="Duvall M.R."/>
        </authorList>
    </citation>
    <scope>NUCLEOTIDE SEQUENCE [LARGE SCALE GENOMIC DNA]</scope>
    <source>
        <strain evidence="1">Cupriavidus taiwanensis LMG 19425</strain>
    </source>
</reference>
<evidence type="ECO:0000313" key="1">
    <source>
        <dbReference type="EMBL" id="SPK72690.1"/>
    </source>
</evidence>
<organism evidence="1 2">
    <name type="scientific">Cupriavidus taiwanensis</name>
    <dbReference type="NCBI Taxonomy" id="164546"/>
    <lineage>
        <taxon>Bacteria</taxon>
        <taxon>Pseudomonadati</taxon>
        <taxon>Pseudomonadota</taxon>
        <taxon>Betaproteobacteria</taxon>
        <taxon>Burkholderiales</taxon>
        <taxon>Burkholderiaceae</taxon>
        <taxon>Cupriavidus</taxon>
    </lineage>
</organism>
<dbReference type="Proteomes" id="UP000255505">
    <property type="component" value="Chromosome I"/>
</dbReference>
<evidence type="ECO:0000313" key="2">
    <source>
        <dbReference type="Proteomes" id="UP000255505"/>
    </source>
</evidence>
<proteinExistence type="predicted"/>
<sequence>MPAFDRSSPSVKRPVLTIRFGDCAEASRSQSTRVYDRCKLHTLEGRLEIDNAQCRSHA</sequence>
<protein>
    <submittedName>
        <fullName evidence="1">Uncharacterized protein</fullName>
    </submittedName>
</protein>
<dbReference type="EMBL" id="LT991976">
    <property type="protein sequence ID" value="SPK72690.1"/>
    <property type="molecule type" value="Genomic_DNA"/>
</dbReference>
<name>A0A375IF52_9BURK</name>
<gene>
    <name evidence="1" type="ORF">CT19425_80068</name>
</gene>
<accession>A0A375IF52</accession>
<dbReference type="AlphaFoldDB" id="A0A375IF52"/>